<reference evidence="7" key="1">
    <citation type="submission" date="2021-01" db="EMBL/GenBank/DDBJ databases">
        <title>Whole genome shotgun sequence of Planosporangium mesophilum NBRC 109066.</title>
        <authorList>
            <person name="Komaki H."/>
            <person name="Tamura T."/>
        </authorList>
    </citation>
    <scope>NUCLEOTIDE SEQUENCE</scope>
    <source>
        <strain evidence="7">NBRC 109066</strain>
    </source>
</reference>
<dbReference type="InterPro" id="IPR004029">
    <property type="entry name" value="UreE_N"/>
</dbReference>
<gene>
    <name evidence="5 7" type="primary">ureE</name>
    <name evidence="7" type="ORF">Pme01_34630</name>
</gene>
<evidence type="ECO:0000256" key="1">
    <source>
        <dbReference type="ARBA" id="ARBA00004496"/>
    </source>
</evidence>
<feature type="domain" description="UreE urease accessory N-terminal" evidence="6">
    <location>
        <begin position="9"/>
        <end position="75"/>
    </location>
</feature>
<dbReference type="GO" id="GO:0051082">
    <property type="term" value="F:unfolded protein binding"/>
    <property type="evidence" value="ECO:0007669"/>
    <property type="project" value="UniProtKB-UniRule"/>
</dbReference>
<dbReference type="SMART" id="SM00988">
    <property type="entry name" value="UreE_N"/>
    <property type="match status" value="1"/>
</dbReference>
<comment type="function">
    <text evidence="5">Involved in urease metallocenter assembly. Binds nickel. Probably functions as a nickel donor during metallocenter assembly.</text>
</comment>
<dbReference type="InterPro" id="IPR036118">
    <property type="entry name" value="UreE_N_sf"/>
</dbReference>
<evidence type="ECO:0000313" key="8">
    <source>
        <dbReference type="Proteomes" id="UP000599074"/>
    </source>
</evidence>
<comment type="similarity">
    <text evidence="5">Belongs to the UreE family.</text>
</comment>
<dbReference type="InterPro" id="IPR007864">
    <property type="entry name" value="UreE_C_dom"/>
</dbReference>
<evidence type="ECO:0000259" key="6">
    <source>
        <dbReference type="SMART" id="SM00988"/>
    </source>
</evidence>
<dbReference type="PIRSF" id="PIRSF036402">
    <property type="entry name" value="Ureas_acces_UreE"/>
    <property type="match status" value="1"/>
</dbReference>
<dbReference type="GO" id="GO:0016151">
    <property type="term" value="F:nickel cation binding"/>
    <property type="evidence" value="ECO:0007669"/>
    <property type="project" value="UniProtKB-UniRule"/>
</dbReference>
<dbReference type="RefSeq" id="WP_168116025.1">
    <property type="nucleotide sequence ID" value="NZ_BOON01000032.1"/>
</dbReference>
<dbReference type="SUPFAM" id="SSF69287">
    <property type="entry name" value="Urease metallochaperone UreE, N-terminal domain"/>
    <property type="match status" value="1"/>
</dbReference>
<comment type="caution">
    <text evidence="7">The sequence shown here is derived from an EMBL/GenBank/DDBJ whole genome shotgun (WGS) entry which is preliminary data.</text>
</comment>
<dbReference type="GO" id="GO:0065003">
    <property type="term" value="P:protein-containing complex assembly"/>
    <property type="evidence" value="ECO:0007669"/>
    <property type="project" value="InterPro"/>
</dbReference>
<dbReference type="Pfam" id="PF05194">
    <property type="entry name" value="UreE_C"/>
    <property type="match status" value="1"/>
</dbReference>
<keyword evidence="2 5" id="KW-0963">Cytoplasm</keyword>
<evidence type="ECO:0000256" key="4">
    <source>
        <dbReference type="ARBA" id="ARBA00023186"/>
    </source>
</evidence>
<dbReference type="Proteomes" id="UP000599074">
    <property type="component" value="Unassembled WGS sequence"/>
</dbReference>
<dbReference type="GO" id="GO:0019627">
    <property type="term" value="P:urea metabolic process"/>
    <property type="evidence" value="ECO:0007669"/>
    <property type="project" value="InterPro"/>
</dbReference>
<keyword evidence="3 5" id="KW-0533">Nickel</keyword>
<evidence type="ECO:0000256" key="5">
    <source>
        <dbReference type="HAMAP-Rule" id="MF_00822"/>
    </source>
</evidence>
<dbReference type="AlphaFoldDB" id="A0A8J3TE79"/>
<dbReference type="HAMAP" id="MF_00822">
    <property type="entry name" value="UreE"/>
    <property type="match status" value="1"/>
</dbReference>
<keyword evidence="8" id="KW-1185">Reference proteome</keyword>
<organism evidence="7 8">
    <name type="scientific">Planosporangium mesophilum</name>
    <dbReference type="NCBI Taxonomy" id="689768"/>
    <lineage>
        <taxon>Bacteria</taxon>
        <taxon>Bacillati</taxon>
        <taxon>Actinomycetota</taxon>
        <taxon>Actinomycetes</taxon>
        <taxon>Micromonosporales</taxon>
        <taxon>Micromonosporaceae</taxon>
        <taxon>Planosporangium</taxon>
    </lineage>
</organism>
<dbReference type="Pfam" id="PF02814">
    <property type="entry name" value="UreE_N"/>
    <property type="match status" value="1"/>
</dbReference>
<evidence type="ECO:0000256" key="2">
    <source>
        <dbReference type="ARBA" id="ARBA00022490"/>
    </source>
</evidence>
<dbReference type="EMBL" id="BOON01000032">
    <property type="protein sequence ID" value="GII23866.1"/>
    <property type="molecule type" value="Genomic_DNA"/>
</dbReference>
<dbReference type="InterPro" id="IPR012406">
    <property type="entry name" value="UreE"/>
</dbReference>
<dbReference type="CDD" id="cd00571">
    <property type="entry name" value="UreE"/>
    <property type="match status" value="1"/>
</dbReference>
<proteinExistence type="inferred from homology"/>
<accession>A0A8J3TE79</accession>
<comment type="subcellular location">
    <subcellularLocation>
        <location evidence="1 5">Cytoplasm</location>
    </subcellularLocation>
</comment>
<evidence type="ECO:0000313" key="7">
    <source>
        <dbReference type="EMBL" id="GII23866.1"/>
    </source>
</evidence>
<dbReference type="GO" id="GO:0006457">
    <property type="term" value="P:protein folding"/>
    <property type="evidence" value="ECO:0007669"/>
    <property type="project" value="InterPro"/>
</dbReference>
<protein>
    <recommendedName>
        <fullName evidence="5">Urease accessory protein UreE</fullName>
    </recommendedName>
</protein>
<dbReference type="Gene3D" id="2.60.260.20">
    <property type="entry name" value="Urease metallochaperone UreE, N-terminal domain"/>
    <property type="match status" value="1"/>
</dbReference>
<dbReference type="GO" id="GO:0005737">
    <property type="term" value="C:cytoplasm"/>
    <property type="evidence" value="ECO:0007669"/>
    <property type="project" value="UniProtKB-SubCell"/>
</dbReference>
<sequence length="186" mass="19968">MLIEAVIGNLDEPGRFAQLDAVKVDTLVLDRWEAQKHRLRKTTEGGTEVALSLDRDCRLRDGDILYWDRAAGTAIVARVELGEVMVVDLHPTDDSVKTAVEVGHALGNQHWPAVVKGARIYVPVAVDRAVLDSVMRTHAFPGVSYRFAPGAEVVADLTAGEARQLFGGADKEAAVGGADPPHTHSG</sequence>
<evidence type="ECO:0000256" key="3">
    <source>
        <dbReference type="ARBA" id="ARBA00022596"/>
    </source>
</evidence>
<name>A0A8J3TE79_9ACTN</name>
<keyword evidence="4 5" id="KW-0143">Chaperone</keyword>